<dbReference type="VEuPathDB" id="VectorBase:LDEU012586"/>
<gene>
    <name evidence="3" type="ORF">B4U80_14427</name>
</gene>
<evidence type="ECO:0000313" key="4">
    <source>
        <dbReference type="Proteomes" id="UP000288716"/>
    </source>
</evidence>
<dbReference type="EMBL" id="NCKV01025901">
    <property type="protein sequence ID" value="RWS19454.1"/>
    <property type="molecule type" value="Genomic_DNA"/>
</dbReference>
<feature type="non-terminal residue" evidence="3">
    <location>
        <position position="1"/>
    </location>
</feature>
<dbReference type="InterPro" id="IPR001128">
    <property type="entry name" value="Cyt_P450"/>
</dbReference>
<dbReference type="GO" id="GO:0020037">
    <property type="term" value="F:heme binding"/>
    <property type="evidence" value="ECO:0007669"/>
    <property type="project" value="InterPro"/>
</dbReference>
<dbReference type="OrthoDB" id="3945418at2759"/>
<keyword evidence="2" id="KW-0560">Oxidoreductase</keyword>
<comment type="similarity">
    <text evidence="1">Belongs to the cytochrome P450 family.</text>
</comment>
<keyword evidence="4" id="KW-1185">Reference proteome</keyword>
<proteinExistence type="inferred from homology"/>
<dbReference type="Proteomes" id="UP000288716">
    <property type="component" value="Unassembled WGS sequence"/>
</dbReference>
<dbReference type="AlphaFoldDB" id="A0A443RWA1"/>
<dbReference type="GO" id="GO:0005506">
    <property type="term" value="F:iron ion binding"/>
    <property type="evidence" value="ECO:0007669"/>
    <property type="project" value="InterPro"/>
</dbReference>
<organism evidence="3 4">
    <name type="scientific">Leptotrombidium deliense</name>
    <dbReference type="NCBI Taxonomy" id="299467"/>
    <lineage>
        <taxon>Eukaryota</taxon>
        <taxon>Metazoa</taxon>
        <taxon>Ecdysozoa</taxon>
        <taxon>Arthropoda</taxon>
        <taxon>Chelicerata</taxon>
        <taxon>Arachnida</taxon>
        <taxon>Acari</taxon>
        <taxon>Acariformes</taxon>
        <taxon>Trombidiformes</taxon>
        <taxon>Prostigmata</taxon>
        <taxon>Anystina</taxon>
        <taxon>Parasitengona</taxon>
        <taxon>Trombiculoidea</taxon>
        <taxon>Trombiculidae</taxon>
        <taxon>Leptotrombidium</taxon>
    </lineage>
</organism>
<protein>
    <submittedName>
        <fullName evidence="3">Uncharacterized protein</fullName>
    </submittedName>
</protein>
<evidence type="ECO:0000313" key="3">
    <source>
        <dbReference type="EMBL" id="RWS19454.1"/>
    </source>
</evidence>
<comment type="caution">
    <text evidence="3">The sequence shown here is derived from an EMBL/GenBank/DDBJ whole genome shotgun (WGS) entry which is preliminary data.</text>
</comment>
<dbReference type="GO" id="GO:0004497">
    <property type="term" value="F:monooxygenase activity"/>
    <property type="evidence" value="ECO:0007669"/>
    <property type="project" value="UniProtKB-KW"/>
</dbReference>
<dbReference type="InterPro" id="IPR036396">
    <property type="entry name" value="Cyt_P450_sf"/>
</dbReference>
<keyword evidence="2" id="KW-0503">Monooxygenase</keyword>
<dbReference type="GO" id="GO:0016705">
    <property type="term" value="F:oxidoreductase activity, acting on paired donors, with incorporation or reduction of molecular oxygen"/>
    <property type="evidence" value="ECO:0007669"/>
    <property type="project" value="InterPro"/>
</dbReference>
<dbReference type="Pfam" id="PF00067">
    <property type="entry name" value="p450"/>
    <property type="match status" value="1"/>
</dbReference>
<accession>A0A443RWA1</accession>
<dbReference type="SUPFAM" id="SSF48264">
    <property type="entry name" value="Cytochrome P450"/>
    <property type="match status" value="1"/>
</dbReference>
<dbReference type="Gene3D" id="1.10.630.10">
    <property type="entry name" value="Cytochrome P450"/>
    <property type="match status" value="1"/>
</dbReference>
<dbReference type="STRING" id="299467.A0A443RWA1"/>
<evidence type="ECO:0000256" key="2">
    <source>
        <dbReference type="ARBA" id="ARBA00023033"/>
    </source>
</evidence>
<evidence type="ECO:0000256" key="1">
    <source>
        <dbReference type="ARBA" id="ARBA00010617"/>
    </source>
</evidence>
<name>A0A443RWA1_9ACAR</name>
<sequence>QKKLKKSFGNYLCSILSEDDTIVFLLNSVKQNVATKNIPGPLKLPFIGSIVIYEYTDSQLEKKYRTFGVFSVDLFVASFFAVTKPSIVKNFFENYNSFSKQNYILQKGELFLPNTLLVASPKFWRLKRKFYSPVFTSVNLKKYETIINRESKYMLDTIDSLVENYFDIKHIIDQHLAIGHKVRPIRYGTKSN</sequence>
<reference evidence="3 4" key="1">
    <citation type="journal article" date="2018" name="Gigascience">
        <title>Genomes of trombidid mites reveal novel predicted allergens and laterally-transferred genes associated with secondary metabolism.</title>
        <authorList>
            <person name="Dong X."/>
            <person name="Chaisiri K."/>
            <person name="Xia D."/>
            <person name="Armstrong S.D."/>
            <person name="Fang Y."/>
            <person name="Donnelly M.J."/>
            <person name="Kadowaki T."/>
            <person name="McGarry J.W."/>
            <person name="Darby A.C."/>
            <person name="Makepeace B.L."/>
        </authorList>
    </citation>
    <scope>NUCLEOTIDE SEQUENCE [LARGE SCALE GENOMIC DNA]</scope>
    <source>
        <strain evidence="3">UoL-UT</strain>
    </source>
</reference>